<dbReference type="RefSeq" id="WP_264716850.1">
    <property type="nucleotide sequence ID" value="NZ_JAPDNT010000059.1"/>
</dbReference>
<dbReference type="Proteomes" id="UP001165679">
    <property type="component" value="Unassembled WGS sequence"/>
</dbReference>
<comment type="caution">
    <text evidence="1">The sequence shown here is derived from an EMBL/GenBank/DDBJ whole genome shotgun (WGS) entry which is preliminary data.</text>
</comment>
<evidence type="ECO:0000313" key="1">
    <source>
        <dbReference type="EMBL" id="MCW3477870.1"/>
    </source>
</evidence>
<organism evidence="1 2">
    <name type="scientific">Limobrevibacterium gyesilva</name>
    <dbReference type="NCBI Taxonomy" id="2991712"/>
    <lineage>
        <taxon>Bacteria</taxon>
        <taxon>Pseudomonadati</taxon>
        <taxon>Pseudomonadota</taxon>
        <taxon>Alphaproteobacteria</taxon>
        <taxon>Acetobacterales</taxon>
        <taxon>Acetobacteraceae</taxon>
        <taxon>Limobrevibacterium</taxon>
    </lineage>
</organism>
<reference evidence="1" key="1">
    <citation type="submission" date="2022-09" db="EMBL/GenBank/DDBJ databases">
        <title>Rhodovastum sp. nov. RN2-1 isolated from soil in Seongnam, South Korea.</title>
        <authorList>
            <person name="Le N.T."/>
        </authorList>
    </citation>
    <scope>NUCLEOTIDE SEQUENCE</scope>
    <source>
        <strain evidence="1">RN2-1</strain>
    </source>
</reference>
<sequence>MTRDIADRDIEAALADPSAFFAQPQDIVTHPRLSREVKLKLLRQWEQDARELSVAEGEGMGGGEESMLGRVHLALRKVEGAAGA</sequence>
<accession>A0AA41YS62</accession>
<evidence type="ECO:0000313" key="2">
    <source>
        <dbReference type="Proteomes" id="UP001165679"/>
    </source>
</evidence>
<keyword evidence="2" id="KW-1185">Reference proteome</keyword>
<name>A0AA41YS62_9PROT</name>
<protein>
    <submittedName>
        <fullName evidence="1">Uncharacterized protein</fullName>
    </submittedName>
</protein>
<dbReference type="AlphaFoldDB" id="A0AA41YS62"/>
<proteinExistence type="predicted"/>
<reference evidence="1" key="2">
    <citation type="submission" date="2022-10" db="EMBL/GenBank/DDBJ databases">
        <authorList>
            <person name="Trinh H.N."/>
        </authorList>
    </citation>
    <scope>NUCLEOTIDE SEQUENCE</scope>
    <source>
        <strain evidence="1">RN2-1</strain>
    </source>
</reference>
<dbReference type="EMBL" id="JAPDNT010000059">
    <property type="protein sequence ID" value="MCW3477870.1"/>
    <property type="molecule type" value="Genomic_DNA"/>
</dbReference>
<gene>
    <name evidence="1" type="ORF">OL599_25305</name>
</gene>